<dbReference type="PRINTS" id="PR00420">
    <property type="entry name" value="RNGMNOXGNASE"/>
</dbReference>
<dbReference type="EMBL" id="CAJRAY010000026">
    <property type="protein sequence ID" value="CAG5082900.1"/>
    <property type="molecule type" value="Genomic_DNA"/>
</dbReference>
<dbReference type="RefSeq" id="WP_213483932.1">
    <property type="nucleotide sequence ID" value="NZ_CAJRAY010000026.1"/>
</dbReference>
<dbReference type="PANTHER" id="PTHR13789">
    <property type="entry name" value="MONOOXYGENASE"/>
    <property type="match status" value="1"/>
</dbReference>
<evidence type="ECO:0000313" key="4">
    <source>
        <dbReference type="EMBL" id="CAG5082900.1"/>
    </source>
</evidence>
<keyword evidence="2 4" id="KW-0503">Monooxygenase</keyword>
<feature type="domain" description="FAD-binding" evidence="3">
    <location>
        <begin position="6"/>
        <end position="318"/>
    </location>
</feature>
<dbReference type="SUPFAM" id="SSF51905">
    <property type="entry name" value="FAD/NAD(P)-binding domain"/>
    <property type="match status" value="1"/>
</dbReference>
<proteinExistence type="predicted"/>
<dbReference type="Gene3D" id="3.50.50.60">
    <property type="entry name" value="FAD/NAD(P)-binding domain"/>
    <property type="match status" value="1"/>
</dbReference>
<evidence type="ECO:0000313" key="5">
    <source>
        <dbReference type="Proteomes" id="UP000681526"/>
    </source>
</evidence>
<dbReference type="Proteomes" id="UP000681526">
    <property type="component" value="Unassembled WGS sequence"/>
</dbReference>
<comment type="caution">
    <text evidence="4">The sequence shown here is derived from an EMBL/GenBank/DDBJ whole genome shotgun (WGS) entry which is preliminary data.</text>
</comment>
<evidence type="ECO:0000256" key="2">
    <source>
        <dbReference type="ARBA" id="ARBA00023033"/>
    </source>
</evidence>
<evidence type="ECO:0000256" key="1">
    <source>
        <dbReference type="ARBA" id="ARBA00023002"/>
    </source>
</evidence>
<dbReference type="Pfam" id="PF01494">
    <property type="entry name" value="FAD_binding_3"/>
    <property type="match status" value="1"/>
</dbReference>
<dbReference type="PANTHER" id="PTHR13789:SF309">
    <property type="entry name" value="PUTATIVE (AFU_ORTHOLOGUE AFUA_6G14510)-RELATED"/>
    <property type="match status" value="1"/>
</dbReference>
<protein>
    <submittedName>
        <fullName evidence="4">Monooxygenase FAD-binding</fullName>
        <ecNumber evidence="4">1.14.13.-</ecNumber>
    </submittedName>
</protein>
<sequence length="395" mass="44513">MENRKAIIIGCGIAGPAVAIFLKRAGYEPHIYEAQPGHDDYTGLFLNVARNGLRILRELGVEGRIREEGIELRAMNFHSGSGKWLGKIEDPSGEPQGFTVKRGFLHKVLREAAQQEGIPIEFGKRLANLHIAGDRVTALFDDGTSAEGDLLVGCDGIHSRTRRLILPDAPEPDYTGLISFGGFARGVDIPHEPAQHMVFGKKAFFGYLVKRDGEIYWFGNLDYPGRPSRKELQSIPQAEWRRVLDDLYRNEIHPVPDIIRATKSEIGVYPIYDLMSVPSWYKGPVVLIGDAIHATSPNAGQGASLALEDALVLARCIRDNRSPEAAFRQFELLRRERVEKVVKYSRTIGQRKHATNPVQVFFRDLMLPFFLKQASRQSNAWLYDYRVDWHDKVPV</sequence>
<dbReference type="GO" id="GO:0004497">
    <property type="term" value="F:monooxygenase activity"/>
    <property type="evidence" value="ECO:0007669"/>
    <property type="project" value="UniProtKB-KW"/>
</dbReference>
<evidence type="ECO:0000259" key="3">
    <source>
        <dbReference type="Pfam" id="PF01494"/>
    </source>
</evidence>
<reference evidence="4 5" key="1">
    <citation type="submission" date="2021-04" db="EMBL/GenBank/DDBJ databases">
        <authorList>
            <person name="Rakotoarivonina H."/>
        </authorList>
    </citation>
    <scope>NUCLEOTIDE SEQUENCE [LARGE SCALE GENOMIC DNA]</scope>
    <source>
        <strain evidence="4 5">XE</strain>
    </source>
</reference>
<dbReference type="InterPro" id="IPR002938">
    <property type="entry name" value="FAD-bd"/>
</dbReference>
<dbReference type="EC" id="1.14.13.-" evidence="4"/>
<name>A0ABN7RPV0_THEXY</name>
<organism evidence="4 5">
    <name type="scientific">Thermobacillus xylanilyticus</name>
    <dbReference type="NCBI Taxonomy" id="76633"/>
    <lineage>
        <taxon>Bacteria</taxon>
        <taxon>Bacillati</taxon>
        <taxon>Bacillota</taxon>
        <taxon>Bacilli</taxon>
        <taxon>Bacillales</taxon>
        <taxon>Paenibacillaceae</taxon>
        <taxon>Thermobacillus</taxon>
    </lineage>
</organism>
<accession>A0ABN7RPV0</accession>
<keyword evidence="1 4" id="KW-0560">Oxidoreductase</keyword>
<gene>
    <name evidence="4" type="primary">txxe 948</name>
    <name evidence="4" type="ORF">TXXE_06515</name>
</gene>
<dbReference type="InterPro" id="IPR036188">
    <property type="entry name" value="FAD/NAD-bd_sf"/>
</dbReference>
<keyword evidence="5" id="KW-1185">Reference proteome</keyword>
<dbReference type="InterPro" id="IPR050493">
    <property type="entry name" value="FAD-dep_Monooxygenase_BioMet"/>
</dbReference>